<comment type="caution">
    <text evidence="2">The sequence shown here is derived from an EMBL/GenBank/DDBJ whole genome shotgun (WGS) entry which is preliminary data.</text>
</comment>
<accession>A0A2T6ZTI0</accession>
<keyword evidence="3" id="KW-1185">Reference proteome</keyword>
<dbReference type="InterPro" id="IPR012337">
    <property type="entry name" value="RNaseH-like_sf"/>
</dbReference>
<sequence>MTTPRPGISNISKTSVEFCSPKELLSKDKEPVSVDQTAISSNVGFDKINFVLADSSIQQHVYRLEDKASEFVQRHHNRFFPLDKGDKNGNIAVGTMVENGHGKDIFMVSHAGLQGTVHPTHYMMLHDENILTAVDFQRICNNVCYAYGRATVSVSIAPPVYHANLAAIALALMSAY</sequence>
<dbReference type="OrthoDB" id="10252740at2759"/>
<dbReference type="PANTHER" id="PTHR22891">
    <property type="entry name" value="EUKARYOTIC TRANSLATION INITIATION FACTOR 2C"/>
    <property type="match status" value="1"/>
</dbReference>
<dbReference type="GO" id="GO:0003676">
    <property type="term" value="F:nucleic acid binding"/>
    <property type="evidence" value="ECO:0007669"/>
    <property type="project" value="InterPro"/>
</dbReference>
<dbReference type="InterPro" id="IPR003165">
    <property type="entry name" value="Piwi"/>
</dbReference>
<evidence type="ECO:0000259" key="1">
    <source>
        <dbReference type="PROSITE" id="PS50822"/>
    </source>
</evidence>
<evidence type="ECO:0000313" key="3">
    <source>
        <dbReference type="Proteomes" id="UP000244722"/>
    </source>
</evidence>
<dbReference type="Proteomes" id="UP000244722">
    <property type="component" value="Unassembled WGS sequence"/>
</dbReference>
<protein>
    <submittedName>
        <fullName evidence="2">Piwi domain-domain-containing protein</fullName>
    </submittedName>
</protein>
<dbReference type="STRING" id="42251.A0A2T6ZTI0"/>
<feature type="domain" description="Piwi" evidence="1">
    <location>
        <begin position="73"/>
        <end position="167"/>
    </location>
</feature>
<dbReference type="PROSITE" id="PS50822">
    <property type="entry name" value="PIWI"/>
    <property type="match status" value="1"/>
</dbReference>
<dbReference type="EMBL" id="NESQ01000106">
    <property type="protein sequence ID" value="PUU78786.1"/>
    <property type="molecule type" value="Genomic_DNA"/>
</dbReference>
<gene>
    <name evidence="2" type="ORF">B9Z19DRAFT_1126035</name>
</gene>
<organism evidence="2 3">
    <name type="scientific">Tuber borchii</name>
    <name type="common">White truffle</name>
    <dbReference type="NCBI Taxonomy" id="42251"/>
    <lineage>
        <taxon>Eukaryota</taxon>
        <taxon>Fungi</taxon>
        <taxon>Dikarya</taxon>
        <taxon>Ascomycota</taxon>
        <taxon>Pezizomycotina</taxon>
        <taxon>Pezizomycetes</taxon>
        <taxon>Pezizales</taxon>
        <taxon>Tuberaceae</taxon>
        <taxon>Tuber</taxon>
    </lineage>
</organism>
<dbReference type="Gene3D" id="3.30.420.10">
    <property type="entry name" value="Ribonuclease H-like superfamily/Ribonuclease H"/>
    <property type="match status" value="1"/>
</dbReference>
<reference evidence="2 3" key="1">
    <citation type="submission" date="2017-04" db="EMBL/GenBank/DDBJ databases">
        <title>Draft genome sequence of Tuber borchii Vittad., a whitish edible truffle.</title>
        <authorList>
            <consortium name="DOE Joint Genome Institute"/>
            <person name="Murat C."/>
            <person name="Kuo A."/>
            <person name="Barry K.W."/>
            <person name="Clum A."/>
            <person name="Dockter R.B."/>
            <person name="Fauchery L."/>
            <person name="Iotti M."/>
            <person name="Kohler A."/>
            <person name="Labutti K."/>
            <person name="Lindquist E.A."/>
            <person name="Lipzen A."/>
            <person name="Ohm R.A."/>
            <person name="Wang M."/>
            <person name="Grigoriev I.V."/>
            <person name="Zambonelli A."/>
            <person name="Martin F.M."/>
        </authorList>
    </citation>
    <scope>NUCLEOTIDE SEQUENCE [LARGE SCALE GENOMIC DNA]</scope>
    <source>
        <strain evidence="2 3">Tbo3840</strain>
    </source>
</reference>
<name>A0A2T6ZTI0_TUBBO</name>
<evidence type="ECO:0000313" key="2">
    <source>
        <dbReference type="EMBL" id="PUU78786.1"/>
    </source>
</evidence>
<dbReference type="SUPFAM" id="SSF53098">
    <property type="entry name" value="Ribonuclease H-like"/>
    <property type="match status" value="1"/>
</dbReference>
<dbReference type="Pfam" id="PF02171">
    <property type="entry name" value="Piwi"/>
    <property type="match status" value="1"/>
</dbReference>
<dbReference type="InterPro" id="IPR036397">
    <property type="entry name" value="RNaseH_sf"/>
</dbReference>
<proteinExistence type="predicted"/>
<dbReference type="AlphaFoldDB" id="A0A2T6ZTI0"/>